<dbReference type="SUPFAM" id="SSF51735">
    <property type="entry name" value="NAD(P)-binding Rossmann-fold domains"/>
    <property type="match status" value="1"/>
</dbReference>
<dbReference type="Proteomes" id="UP000180253">
    <property type="component" value="Unassembled WGS sequence"/>
</dbReference>
<dbReference type="PANTHER" id="PTHR43761:SF1">
    <property type="entry name" value="D-ISOMER SPECIFIC 2-HYDROXYACID DEHYDROGENASE CATALYTIC DOMAIN-CONTAINING PROTEIN-RELATED"/>
    <property type="match status" value="1"/>
</dbReference>
<dbReference type="PROSITE" id="PS00670">
    <property type="entry name" value="D_2_HYDROXYACID_DH_2"/>
    <property type="match status" value="1"/>
</dbReference>
<dbReference type="AlphaFoldDB" id="A0A1S1N1V4"/>
<dbReference type="SUPFAM" id="SSF52283">
    <property type="entry name" value="Formate/glycerate dehydrogenase catalytic domain-like"/>
    <property type="match status" value="1"/>
</dbReference>
<evidence type="ECO:0000256" key="1">
    <source>
        <dbReference type="ARBA" id="ARBA00005854"/>
    </source>
</evidence>
<evidence type="ECO:0000313" key="8">
    <source>
        <dbReference type="Proteomes" id="UP000180253"/>
    </source>
</evidence>
<feature type="domain" description="D-isomer specific 2-hydroxyacid dehydrogenase catalytic" evidence="5">
    <location>
        <begin position="10"/>
        <end position="314"/>
    </location>
</feature>
<evidence type="ECO:0000256" key="2">
    <source>
        <dbReference type="ARBA" id="ARBA00023002"/>
    </source>
</evidence>
<evidence type="ECO:0000313" key="7">
    <source>
        <dbReference type="EMBL" id="OHU93987.1"/>
    </source>
</evidence>
<evidence type="ECO:0000259" key="5">
    <source>
        <dbReference type="Pfam" id="PF00389"/>
    </source>
</evidence>
<dbReference type="EMBL" id="MNAN01000035">
    <property type="protein sequence ID" value="OHU93987.1"/>
    <property type="molecule type" value="Genomic_DNA"/>
</dbReference>
<dbReference type="InterPro" id="IPR006139">
    <property type="entry name" value="D-isomer_2_OHA_DH_cat_dom"/>
</dbReference>
<dbReference type="Gene3D" id="3.40.50.720">
    <property type="entry name" value="NAD(P)-binding Rossmann-like Domain"/>
    <property type="match status" value="2"/>
</dbReference>
<sequence length="315" mass="34330">MNIVILDTQTLANTPLEPLERCGHLTTYNNTQEQDVVTRCRDADVVISNKVVLSANTLSQLPKLKLICVAATGTNNIDLVAAKELNIAVTNVAGYSTPSVVQHTFTLLGNLLGNVHRYVQDCHQGLWQKSDMFCRLDYPINEIAGKRFVIVGYGALGQAVAKVAQAFGAQILIAEQRGSKTVRAGRVPFEQAIKQADIISIHCPLTKQTRNLFDEKEFATLKPNCVLLNTARGGIVNEAALVKALTKHQLAGAAVDVLSQEPAQSDNPLLSYRASNLIITPHIAWASKESIARLVQSIADNIQSFNRGEQLNRVN</sequence>
<keyword evidence="8" id="KW-1185">Reference proteome</keyword>
<gene>
    <name evidence="7" type="ORF">BIW53_17350</name>
</gene>
<dbReference type="InterPro" id="IPR036291">
    <property type="entry name" value="NAD(P)-bd_dom_sf"/>
</dbReference>
<evidence type="ECO:0000256" key="3">
    <source>
        <dbReference type="ARBA" id="ARBA00023027"/>
    </source>
</evidence>
<dbReference type="STRING" id="327939.BIW53_17350"/>
<keyword evidence="3" id="KW-0520">NAD</keyword>
<dbReference type="InterPro" id="IPR006140">
    <property type="entry name" value="D-isomer_DH_NAD-bd"/>
</dbReference>
<dbReference type="GO" id="GO:0016616">
    <property type="term" value="F:oxidoreductase activity, acting on the CH-OH group of donors, NAD or NADP as acceptor"/>
    <property type="evidence" value="ECO:0007669"/>
    <property type="project" value="InterPro"/>
</dbReference>
<dbReference type="GO" id="GO:0051287">
    <property type="term" value="F:NAD binding"/>
    <property type="evidence" value="ECO:0007669"/>
    <property type="project" value="InterPro"/>
</dbReference>
<comment type="caution">
    <text evidence="7">The sequence shown here is derived from an EMBL/GenBank/DDBJ whole genome shotgun (WGS) entry which is preliminary data.</text>
</comment>
<dbReference type="PANTHER" id="PTHR43761">
    <property type="entry name" value="D-ISOMER SPECIFIC 2-HYDROXYACID DEHYDROGENASE FAMILY PROTEIN (AFU_ORTHOLOGUE AFUA_1G13630)"/>
    <property type="match status" value="1"/>
</dbReference>
<name>A0A1S1N1V4_9GAMM</name>
<protein>
    <submittedName>
        <fullName evidence="7">Glycerate dehydrogenase</fullName>
    </submittedName>
</protein>
<dbReference type="InterPro" id="IPR029753">
    <property type="entry name" value="D-isomer_DH_CS"/>
</dbReference>
<accession>A0A1S1N1V4</accession>
<comment type="similarity">
    <text evidence="1 4">Belongs to the D-isomer specific 2-hydroxyacid dehydrogenase family.</text>
</comment>
<feature type="domain" description="D-isomer specific 2-hydroxyacid dehydrogenase NAD-binding" evidence="6">
    <location>
        <begin position="107"/>
        <end position="284"/>
    </location>
</feature>
<dbReference type="CDD" id="cd12162">
    <property type="entry name" value="2-Hacid_dh_4"/>
    <property type="match status" value="1"/>
</dbReference>
<reference evidence="7 8" key="1">
    <citation type="submission" date="2016-10" db="EMBL/GenBank/DDBJ databases">
        <title>Pseudoalteromonas amylolytica sp. nov., isolated from the surface seawater.</title>
        <authorList>
            <person name="Wu Y.-H."/>
            <person name="Cheng H."/>
            <person name="Jin X.-B."/>
            <person name="Wang C.-S."/>
            <person name="Xu X.-W."/>
        </authorList>
    </citation>
    <scope>NUCLEOTIDE SEQUENCE [LARGE SCALE GENOMIC DNA]</scope>
    <source>
        <strain evidence="7 8">JCM 12483</strain>
    </source>
</reference>
<organism evidence="7 8">
    <name type="scientific">Pseudoalteromonas byunsanensis</name>
    <dbReference type="NCBI Taxonomy" id="327939"/>
    <lineage>
        <taxon>Bacteria</taxon>
        <taxon>Pseudomonadati</taxon>
        <taxon>Pseudomonadota</taxon>
        <taxon>Gammaproteobacteria</taxon>
        <taxon>Alteromonadales</taxon>
        <taxon>Pseudoalteromonadaceae</taxon>
        <taxon>Pseudoalteromonas</taxon>
    </lineage>
</organism>
<dbReference type="RefSeq" id="WP_070993279.1">
    <property type="nucleotide sequence ID" value="NZ_CBCSHD010000004.1"/>
</dbReference>
<dbReference type="OrthoDB" id="9805416at2"/>
<evidence type="ECO:0000259" key="6">
    <source>
        <dbReference type="Pfam" id="PF02826"/>
    </source>
</evidence>
<evidence type="ECO:0000256" key="4">
    <source>
        <dbReference type="RuleBase" id="RU003719"/>
    </source>
</evidence>
<proteinExistence type="inferred from homology"/>
<dbReference type="InterPro" id="IPR050418">
    <property type="entry name" value="D-iso_2-hydroxyacid_DH_PdxB"/>
</dbReference>
<keyword evidence="2 4" id="KW-0560">Oxidoreductase</keyword>
<dbReference type="PROSITE" id="PS00671">
    <property type="entry name" value="D_2_HYDROXYACID_DH_3"/>
    <property type="match status" value="1"/>
</dbReference>
<dbReference type="Pfam" id="PF02826">
    <property type="entry name" value="2-Hacid_dh_C"/>
    <property type="match status" value="1"/>
</dbReference>
<dbReference type="Pfam" id="PF00389">
    <property type="entry name" value="2-Hacid_dh"/>
    <property type="match status" value="1"/>
</dbReference>